<keyword evidence="2" id="KW-0285">Flavoprotein</keyword>
<protein>
    <recommendedName>
        <fullName evidence="8">Flavoprotein, HI0933 family</fullName>
    </recommendedName>
</protein>
<dbReference type="STRING" id="1527.SAMN04489757_1447"/>
<dbReference type="OrthoDB" id="9773233at2"/>
<dbReference type="Gene3D" id="3.50.50.60">
    <property type="entry name" value="FAD/NAD(P)-binding domain"/>
    <property type="match status" value="1"/>
</dbReference>
<evidence type="ECO:0000259" key="5">
    <source>
        <dbReference type="Pfam" id="PF22780"/>
    </source>
</evidence>
<name>A0A1I5IFT5_9FIRM</name>
<evidence type="ECO:0000259" key="4">
    <source>
        <dbReference type="Pfam" id="PF03486"/>
    </source>
</evidence>
<dbReference type="Proteomes" id="UP000198806">
    <property type="component" value="Unassembled WGS sequence"/>
</dbReference>
<evidence type="ECO:0000313" key="7">
    <source>
        <dbReference type="Proteomes" id="UP000198806"/>
    </source>
</evidence>
<comment type="cofactor">
    <cofactor evidence="1">
        <name>FAD</name>
        <dbReference type="ChEBI" id="CHEBI:57692"/>
    </cofactor>
</comment>
<evidence type="ECO:0000256" key="3">
    <source>
        <dbReference type="ARBA" id="ARBA00022827"/>
    </source>
</evidence>
<accession>A0A1I5IFT5</accession>
<feature type="domain" description="RsdA/BaiN/AoA(So)-like insert" evidence="5">
    <location>
        <begin position="187"/>
        <end position="348"/>
    </location>
</feature>
<reference evidence="6 7" key="1">
    <citation type="submission" date="2016-10" db="EMBL/GenBank/DDBJ databases">
        <authorList>
            <person name="de Groot N.N."/>
        </authorList>
    </citation>
    <scope>NUCLEOTIDE SEQUENCE [LARGE SCALE GENOMIC DNA]</scope>
    <source>
        <strain evidence="6 7">DSM 1283</strain>
    </source>
</reference>
<keyword evidence="3" id="KW-0274">FAD</keyword>
<dbReference type="NCBIfam" id="TIGR00275">
    <property type="entry name" value="aminoacetone oxidase family FAD-binding enzyme"/>
    <property type="match status" value="1"/>
</dbReference>
<dbReference type="EMBL" id="FOWD01000044">
    <property type="protein sequence ID" value="SFO59304.1"/>
    <property type="molecule type" value="Genomic_DNA"/>
</dbReference>
<dbReference type="Gene3D" id="1.10.8.260">
    <property type="entry name" value="HI0933 insert domain-like"/>
    <property type="match status" value="1"/>
</dbReference>
<dbReference type="InterPro" id="IPR055178">
    <property type="entry name" value="RsdA/BaiN/AoA(So)-like_dom"/>
</dbReference>
<dbReference type="SUPFAM" id="SSF160996">
    <property type="entry name" value="HI0933 insert domain-like"/>
    <property type="match status" value="1"/>
</dbReference>
<dbReference type="InterPro" id="IPR023166">
    <property type="entry name" value="BaiN-like_dom_sf"/>
</dbReference>
<keyword evidence="7" id="KW-1185">Reference proteome</keyword>
<evidence type="ECO:0000256" key="2">
    <source>
        <dbReference type="ARBA" id="ARBA00022630"/>
    </source>
</evidence>
<evidence type="ECO:0000256" key="1">
    <source>
        <dbReference type="ARBA" id="ARBA00001974"/>
    </source>
</evidence>
<organism evidence="6 7">
    <name type="scientific">Anaerocolumna aminovalerica</name>
    <dbReference type="NCBI Taxonomy" id="1527"/>
    <lineage>
        <taxon>Bacteria</taxon>
        <taxon>Bacillati</taxon>
        <taxon>Bacillota</taxon>
        <taxon>Clostridia</taxon>
        <taxon>Lachnospirales</taxon>
        <taxon>Lachnospiraceae</taxon>
        <taxon>Anaerocolumna</taxon>
    </lineage>
</organism>
<gene>
    <name evidence="6" type="ORF">SAMN04489757_1447</name>
</gene>
<dbReference type="AlphaFoldDB" id="A0A1I5IFT5"/>
<dbReference type="SUPFAM" id="SSF51905">
    <property type="entry name" value="FAD/NAD(P)-binding domain"/>
    <property type="match status" value="1"/>
</dbReference>
<dbReference type="RefSeq" id="WP_091688439.1">
    <property type="nucleotide sequence ID" value="NZ_BAABFM010000019.1"/>
</dbReference>
<dbReference type="InterPro" id="IPR036188">
    <property type="entry name" value="FAD/NAD-bd_sf"/>
</dbReference>
<dbReference type="Pfam" id="PF03486">
    <property type="entry name" value="HI0933_like"/>
    <property type="match status" value="1"/>
</dbReference>
<evidence type="ECO:0000313" key="6">
    <source>
        <dbReference type="EMBL" id="SFO59304.1"/>
    </source>
</evidence>
<feature type="domain" description="RsdA/BaiN/AoA(So)-like Rossmann fold-like" evidence="4">
    <location>
        <begin position="3"/>
        <end position="401"/>
    </location>
</feature>
<dbReference type="PANTHER" id="PTHR42887">
    <property type="entry name" value="OS12G0638800 PROTEIN"/>
    <property type="match status" value="1"/>
</dbReference>
<dbReference type="PANTHER" id="PTHR42887:SF2">
    <property type="entry name" value="OS12G0638800 PROTEIN"/>
    <property type="match status" value="1"/>
</dbReference>
<dbReference type="InterPro" id="IPR057661">
    <property type="entry name" value="RsdA/BaiN/AoA(So)_Rossmann"/>
</dbReference>
<evidence type="ECO:0008006" key="8">
    <source>
        <dbReference type="Google" id="ProtNLM"/>
    </source>
</evidence>
<dbReference type="InterPro" id="IPR004792">
    <property type="entry name" value="BaiN-like"/>
</dbReference>
<dbReference type="Pfam" id="PF22780">
    <property type="entry name" value="HI0933_like_1st"/>
    <property type="match status" value="1"/>
</dbReference>
<dbReference type="Gene3D" id="2.40.30.10">
    <property type="entry name" value="Translation factors"/>
    <property type="match status" value="1"/>
</dbReference>
<proteinExistence type="predicted"/>
<sequence>MKNVIIVGGGASGLTAGIFAARRGHKVTILEHKDKTGKKILATGNGKCNYTNLVQLPECYRSNDSTFPMKVLSVFGVHETIDFFRQLGIYPKEREGYVYPNSEQAASVVQVLEMELRQLKVNICLAVHVEHIYKNKNIFTLTTNKGDFTADKVILAAGGCASPNHGSDGSGYLLAKELGHKIIKPLPALVQLKSKEKYFKTLAGVRTEAYIKLFVNDRFTAEEKGELLIANYGVSGIPIFQLSRFAAKAISENKRVDLKVDFLPSLNWKDTFELITERIKSNPKKTAEESMVGLFNNKLTFIMLKEVGIEPALSWEKVNRNNITDLVNQIKEWKIPISETNPFEQAQVSAGGVDTAEISPISMESKLVKGLYLTGELVDVDGTCGGYNLQWAWSTGAIAGMNL</sequence>